<sequence length="169" mass="19723">MSVVIEVYDEQSVSKVLIESFKLWPKKLGDCVIQLKGKYDSSAVCRGEITLCCEKCRRQEIISFEKKRILIHCDWENKLCEDPCIDRFVKPDEGFCNWCVEDHQCTSEGCSDPDCVFHSDSLEFGWSESLNKWIDAHKHGFVFDRYEAEWYHPITAEILLSRSPGLFRD</sequence>
<gene>
    <name evidence="1" type="primary">p1</name>
</gene>
<accession>J7G568</accession>
<dbReference type="GeneID" id="13455356"/>
<evidence type="ECO:0000313" key="2">
    <source>
        <dbReference type="Proteomes" id="UP000203125"/>
    </source>
</evidence>
<dbReference type="KEGG" id="vg:13455356"/>
<dbReference type="RefSeq" id="YP_006589924.1">
    <property type="nucleotide sequence ID" value="NC_018449.1"/>
</dbReference>
<evidence type="ECO:0000313" key="1">
    <source>
        <dbReference type="EMBL" id="AFP67699.1"/>
    </source>
</evidence>
<name>J7G568_9VIRU</name>
<dbReference type="Proteomes" id="UP000203125">
    <property type="component" value="Segment"/>
</dbReference>
<dbReference type="EMBL" id="JX123318">
    <property type="protein sequence ID" value="AFP67699.1"/>
    <property type="molecule type" value="Genomic_RNA"/>
</dbReference>
<protein>
    <submittedName>
        <fullName evidence="1">Putative suppressor of RNA silencing</fullName>
    </submittedName>
</protein>
<keyword evidence="2" id="KW-1185">Reference proteome</keyword>
<proteinExistence type="predicted"/>
<reference evidence="1 2" key="1">
    <citation type="journal article" date="2012" name="Arch. Virol.">
        <title>Analysis of the full-length genome sequence of papaya lethal yellowing virus (PLYV), determined by deep sequencing, confirms its classification in the genus Sobemovirus.</title>
        <authorList>
            <person name="Pereira A.J."/>
            <person name="Alfenas-Zerbini P."/>
            <person name="Cascardo R.S."/>
            <person name="Andrade E.C."/>
            <person name="Murilo Zerbini F."/>
        </authorList>
    </citation>
    <scope>NUCLEOTIDE SEQUENCE [LARGE SCALE GENOMIC DNA]</scope>
    <source>
        <strain evidence="1">26</strain>
    </source>
</reference>
<organism evidence="1 2">
    <name type="scientific">Papaya lethal yellowing virus</name>
    <dbReference type="NCBI Taxonomy" id="685899"/>
    <lineage>
        <taxon>Viruses</taxon>
        <taxon>Riboviria</taxon>
        <taxon>Orthornavirae</taxon>
        <taxon>Pisuviricota</taxon>
        <taxon>Pisoniviricetes</taxon>
        <taxon>Sobelivirales</taxon>
        <taxon>Solemoviridae</taxon>
        <taxon>Sobemovirus</taxon>
        <taxon>Sobemovirus PLYV</taxon>
    </lineage>
</organism>